<accession>A0ACC1CSR6</accession>
<gene>
    <name evidence="1" type="ORF">K1T71_009578</name>
</gene>
<dbReference type="EMBL" id="CM034403">
    <property type="protein sequence ID" value="KAJ0174470.1"/>
    <property type="molecule type" value="Genomic_DNA"/>
</dbReference>
<name>A0ACC1CSR6_9NEOP</name>
<dbReference type="Proteomes" id="UP000824533">
    <property type="component" value="Linkage Group LG17"/>
</dbReference>
<evidence type="ECO:0000313" key="2">
    <source>
        <dbReference type="Proteomes" id="UP000824533"/>
    </source>
</evidence>
<organism evidence="1 2">
    <name type="scientific">Dendrolimus kikuchii</name>
    <dbReference type="NCBI Taxonomy" id="765133"/>
    <lineage>
        <taxon>Eukaryota</taxon>
        <taxon>Metazoa</taxon>
        <taxon>Ecdysozoa</taxon>
        <taxon>Arthropoda</taxon>
        <taxon>Hexapoda</taxon>
        <taxon>Insecta</taxon>
        <taxon>Pterygota</taxon>
        <taxon>Neoptera</taxon>
        <taxon>Endopterygota</taxon>
        <taxon>Lepidoptera</taxon>
        <taxon>Glossata</taxon>
        <taxon>Ditrysia</taxon>
        <taxon>Bombycoidea</taxon>
        <taxon>Lasiocampidae</taxon>
        <taxon>Dendrolimus</taxon>
    </lineage>
</organism>
<sequence length="146" mass="16636">MGKRKRSNSDIVDRVLKKVKKLVNTKRRRLISSSSSSSSEEDNSVSSAHLHSHYSEAQANEIPPAPFEEQFIAENTELDPEILQLLGSDPTENKSFGENLHRDLATRWKHILTNGLPKDDKIDLLKQYLPAENLLQHLKTECKLSY</sequence>
<reference evidence="1 2" key="1">
    <citation type="journal article" date="2021" name="Front. Genet.">
        <title>Chromosome-Level Genome Assembly Reveals Significant Gene Expansion in the Toll and IMD Signaling Pathways of Dendrolimus kikuchii.</title>
        <authorList>
            <person name="Zhou J."/>
            <person name="Wu P."/>
            <person name="Xiong Z."/>
            <person name="Liu N."/>
            <person name="Zhao N."/>
            <person name="Ji M."/>
            <person name="Qiu Y."/>
            <person name="Yang B."/>
        </authorList>
    </citation>
    <scope>NUCLEOTIDE SEQUENCE [LARGE SCALE GENOMIC DNA]</scope>
    <source>
        <strain evidence="1">Ann1</strain>
    </source>
</reference>
<comment type="caution">
    <text evidence="1">The sequence shown here is derived from an EMBL/GenBank/DDBJ whole genome shotgun (WGS) entry which is preliminary data.</text>
</comment>
<keyword evidence="2" id="KW-1185">Reference proteome</keyword>
<proteinExistence type="predicted"/>
<evidence type="ECO:0000313" key="1">
    <source>
        <dbReference type="EMBL" id="KAJ0174470.1"/>
    </source>
</evidence>
<protein>
    <submittedName>
        <fullName evidence="1">Uncharacterized protein</fullName>
    </submittedName>
</protein>